<dbReference type="KEGG" id="vck:PG915_10715"/>
<keyword evidence="5 7" id="KW-1133">Transmembrane helix</keyword>
<accession>A0AAU8BFF0</accession>
<feature type="transmembrane region" description="Helical" evidence="7">
    <location>
        <begin position="155"/>
        <end position="178"/>
    </location>
</feature>
<dbReference type="PROSITE" id="PS50928">
    <property type="entry name" value="ABC_TM1"/>
    <property type="match status" value="1"/>
</dbReference>
<feature type="domain" description="ABC transmembrane type-1" evidence="8">
    <location>
        <begin position="70"/>
        <end position="285"/>
    </location>
</feature>
<gene>
    <name evidence="9" type="ORF">PG915_10715</name>
</gene>
<dbReference type="PANTHER" id="PTHR43227:SF11">
    <property type="entry name" value="BLL4140 PROTEIN"/>
    <property type="match status" value="1"/>
</dbReference>
<keyword evidence="6 7" id="KW-0472">Membrane</keyword>
<dbReference type="InterPro" id="IPR035906">
    <property type="entry name" value="MetI-like_sf"/>
</dbReference>
<proteinExistence type="inferred from homology"/>
<keyword evidence="3" id="KW-1003">Cell membrane</keyword>
<evidence type="ECO:0000256" key="6">
    <source>
        <dbReference type="ARBA" id="ARBA00023136"/>
    </source>
</evidence>
<protein>
    <submittedName>
        <fullName evidence="9">Carbohydrate ABC transporter permease</fullName>
    </submittedName>
</protein>
<feature type="transmembrane region" description="Helical" evidence="7">
    <location>
        <begin position="74"/>
        <end position="95"/>
    </location>
</feature>
<keyword evidence="4 7" id="KW-0812">Transmembrane</keyword>
<dbReference type="SUPFAM" id="SSF161098">
    <property type="entry name" value="MetI-like"/>
    <property type="match status" value="1"/>
</dbReference>
<feature type="transmembrane region" description="Helical" evidence="7">
    <location>
        <begin position="215"/>
        <end position="235"/>
    </location>
</feature>
<dbReference type="RefSeq" id="WP_353496525.1">
    <property type="nucleotide sequence ID" value="NZ_CP115920.1"/>
</dbReference>
<comment type="subcellular location">
    <subcellularLocation>
        <location evidence="1 7">Cell membrane</location>
        <topology evidence="1 7">Multi-pass membrane protein</topology>
    </subcellularLocation>
</comment>
<feature type="transmembrane region" description="Helical" evidence="7">
    <location>
        <begin position="264"/>
        <end position="284"/>
    </location>
</feature>
<feature type="transmembrane region" description="Helical" evidence="7">
    <location>
        <begin position="12"/>
        <end position="31"/>
    </location>
</feature>
<evidence type="ECO:0000313" key="9">
    <source>
        <dbReference type="EMBL" id="XCD15065.1"/>
    </source>
</evidence>
<dbReference type="InterPro" id="IPR000515">
    <property type="entry name" value="MetI-like"/>
</dbReference>
<evidence type="ECO:0000259" key="8">
    <source>
        <dbReference type="PROSITE" id="PS50928"/>
    </source>
</evidence>
<keyword evidence="2 7" id="KW-0813">Transport</keyword>
<organism evidence="9">
    <name type="scientific">Vibrio chaetopteri</name>
    <dbReference type="NCBI Taxonomy" id="3016528"/>
    <lineage>
        <taxon>Bacteria</taxon>
        <taxon>Pseudomonadati</taxon>
        <taxon>Pseudomonadota</taxon>
        <taxon>Gammaproteobacteria</taxon>
        <taxon>Vibrionales</taxon>
        <taxon>Vibrionaceae</taxon>
        <taxon>Vibrio</taxon>
    </lineage>
</organism>
<sequence>MINHMRTNFWSYVFLLPWLLFFVVFLVYPLFLSFESSFLSINILNPEETKFIGFGNWINIALDWMFWKSLLNVLFNQVIFVSLSFVIALSLALLLNEVKFLGGLFRTVMFIPVITSITVAMIAFDFISGPSGPVQTGMAQLGVIDEPVFWKFDQWLPMPIIAVFSSWKWFGVQMIIFLGGIASINKSLYEAADIDGASWWRKVTKITIPMIKNQIIFVMTINIINGLQMFTEIFMNFDLKGGAYQSALTPVVYLYDTGFAQMEMGAASTIGLLLAAIIYMLTMLQLKITTKDSNS</sequence>
<evidence type="ECO:0000256" key="2">
    <source>
        <dbReference type="ARBA" id="ARBA00022448"/>
    </source>
</evidence>
<dbReference type="AlphaFoldDB" id="A0AAU8BFF0"/>
<dbReference type="EMBL" id="CP115920">
    <property type="protein sequence ID" value="XCD15065.1"/>
    <property type="molecule type" value="Genomic_DNA"/>
</dbReference>
<dbReference type="Pfam" id="PF00528">
    <property type="entry name" value="BPD_transp_1"/>
    <property type="match status" value="1"/>
</dbReference>
<dbReference type="CDD" id="cd06261">
    <property type="entry name" value="TM_PBP2"/>
    <property type="match status" value="1"/>
</dbReference>
<evidence type="ECO:0000256" key="3">
    <source>
        <dbReference type="ARBA" id="ARBA00022475"/>
    </source>
</evidence>
<dbReference type="Gene3D" id="1.10.3720.10">
    <property type="entry name" value="MetI-like"/>
    <property type="match status" value="1"/>
</dbReference>
<evidence type="ECO:0000256" key="4">
    <source>
        <dbReference type="ARBA" id="ARBA00022692"/>
    </source>
</evidence>
<comment type="similarity">
    <text evidence="7">Belongs to the binding-protein-dependent transport system permease family.</text>
</comment>
<evidence type="ECO:0000256" key="5">
    <source>
        <dbReference type="ARBA" id="ARBA00022989"/>
    </source>
</evidence>
<evidence type="ECO:0000256" key="7">
    <source>
        <dbReference type="RuleBase" id="RU363032"/>
    </source>
</evidence>
<feature type="transmembrane region" description="Helical" evidence="7">
    <location>
        <begin position="107"/>
        <end position="127"/>
    </location>
</feature>
<dbReference type="InterPro" id="IPR050809">
    <property type="entry name" value="UgpAE/MalFG_permease"/>
</dbReference>
<reference evidence="9" key="1">
    <citation type="submission" date="2023-01" db="EMBL/GenBank/DDBJ databases">
        <title>Vibrio sp. CB1-14 genome sequencing.</title>
        <authorList>
            <person name="Otstavnykh N."/>
            <person name="Isaeva M."/>
            <person name="Meleshko D."/>
        </authorList>
    </citation>
    <scope>NUCLEOTIDE SEQUENCE</scope>
    <source>
        <strain evidence="9">CB1-14</strain>
    </source>
</reference>
<name>A0AAU8BFF0_9VIBR</name>
<dbReference type="GO" id="GO:0005886">
    <property type="term" value="C:plasma membrane"/>
    <property type="evidence" value="ECO:0007669"/>
    <property type="project" value="UniProtKB-SubCell"/>
</dbReference>
<dbReference type="GO" id="GO:0055085">
    <property type="term" value="P:transmembrane transport"/>
    <property type="evidence" value="ECO:0007669"/>
    <property type="project" value="InterPro"/>
</dbReference>
<evidence type="ECO:0000256" key="1">
    <source>
        <dbReference type="ARBA" id="ARBA00004651"/>
    </source>
</evidence>
<dbReference type="PANTHER" id="PTHR43227">
    <property type="entry name" value="BLL4140 PROTEIN"/>
    <property type="match status" value="1"/>
</dbReference>